<feature type="transmembrane region" description="Helical" evidence="1">
    <location>
        <begin position="38"/>
        <end position="63"/>
    </location>
</feature>
<organism evidence="2">
    <name type="scientific">Actinoplanes campanulatus</name>
    <dbReference type="NCBI Taxonomy" id="113559"/>
    <lineage>
        <taxon>Bacteria</taxon>
        <taxon>Bacillati</taxon>
        <taxon>Actinomycetota</taxon>
        <taxon>Actinomycetes</taxon>
        <taxon>Micromonosporales</taxon>
        <taxon>Micromonosporaceae</taxon>
        <taxon>Actinoplanes</taxon>
    </lineage>
</organism>
<keyword evidence="1" id="KW-0812">Transmembrane</keyword>
<name>A0ABQ3WWM2_9ACTN</name>
<keyword evidence="1" id="KW-1133">Transmembrane helix</keyword>
<evidence type="ECO:0000313" key="2">
    <source>
        <dbReference type="EMBL" id="GID50588.1"/>
    </source>
</evidence>
<feature type="transmembrane region" description="Helical" evidence="1">
    <location>
        <begin position="12"/>
        <end position="32"/>
    </location>
</feature>
<protein>
    <submittedName>
        <fullName evidence="2">Uncharacterized protein</fullName>
    </submittedName>
</protein>
<dbReference type="RefSeq" id="WP_204300615.1">
    <property type="nucleotide sequence ID" value="NZ_BAAAGQ010000066.1"/>
</dbReference>
<comment type="caution">
    <text evidence="2">The sequence shown here is derived from an EMBL/GenBank/DDBJ whole genome shotgun (WGS) entry which is preliminary data.</text>
</comment>
<evidence type="ECO:0000256" key="1">
    <source>
        <dbReference type="SAM" id="Phobius"/>
    </source>
</evidence>
<sequence length="106" mass="11862">MSTLLRWQIAAPFIVFPLLFLAATVGGGYILWSLVDDPAWRALTLFMCLMYVICLGIGISIGIDRGLDSFPWRRMLTVVVFLVLSLGVHWVREMIQTAPSAASSWM</sequence>
<keyword evidence="1" id="KW-0472">Membrane</keyword>
<dbReference type="EMBL" id="BOMF01000152">
    <property type="protein sequence ID" value="GID50588.1"/>
    <property type="molecule type" value="Genomic_DNA"/>
</dbReference>
<feature type="transmembrane region" description="Helical" evidence="1">
    <location>
        <begin position="75"/>
        <end position="91"/>
    </location>
</feature>
<reference evidence="2" key="1">
    <citation type="submission" date="2021-01" db="EMBL/GenBank/DDBJ databases">
        <title>Whole genome shotgun sequence of Actinoplanes capillaceus NBRC 16408.</title>
        <authorList>
            <person name="Komaki H."/>
            <person name="Tamura T."/>
        </authorList>
    </citation>
    <scope>NUCLEOTIDE SEQUENCE [LARGE SCALE GENOMIC DNA]</scope>
    <source>
        <strain evidence="2">NBRC 16408</strain>
    </source>
</reference>
<accession>A0ABQ3WWM2</accession>
<proteinExistence type="predicted"/>
<gene>
    <name evidence="2" type="ORF">Aca07nite_78630</name>
</gene>